<accession>A0AAN6PHC4</accession>
<dbReference type="Gene3D" id="3.90.1200.10">
    <property type="match status" value="1"/>
</dbReference>
<dbReference type="Pfam" id="PF01636">
    <property type="entry name" value="APH"/>
    <property type="match status" value="1"/>
</dbReference>
<proteinExistence type="predicted"/>
<dbReference type="EMBL" id="MU854386">
    <property type="protein sequence ID" value="KAK4040035.1"/>
    <property type="molecule type" value="Genomic_DNA"/>
</dbReference>
<dbReference type="InterPro" id="IPR002575">
    <property type="entry name" value="Aminoglycoside_PTrfase"/>
</dbReference>
<dbReference type="AlphaFoldDB" id="A0AAN6PHC4"/>
<dbReference type="PANTHER" id="PTHR21310">
    <property type="entry name" value="AMINOGLYCOSIDE PHOSPHOTRANSFERASE-RELATED-RELATED"/>
    <property type="match status" value="1"/>
</dbReference>
<dbReference type="SUPFAM" id="SSF56112">
    <property type="entry name" value="Protein kinase-like (PK-like)"/>
    <property type="match status" value="1"/>
</dbReference>
<dbReference type="Proteomes" id="UP001303115">
    <property type="component" value="Unassembled WGS sequence"/>
</dbReference>
<sequence length="353" mass="40713">MPPLPNWPPLGFTLEDAEIIYQYADRIVWKLGNGRILKRTQHLHTNSEAATHRFIADRTTIPVPCVYAEWLSADRRFHYLLEARAPGTTLGACWGQLTMDGKLDVAVQIATWMEYLMNNFRGDRMQTVSGARLPNNCFVPRVADPRGCLSGRWATNDDIFYREFEPALQRQGVDPDVIGLLRRVMPPCEGELALTHCDLYLGNIMVEPRAGGNRAVVTAIIDWESAGYWPAWFQYARITHGCSRDDTEWKWILSQETRGRIKHADHGRVWWDTVHLLLHRPRSLQARAWLRLLARYVRREVGREALREYEELDGRDLNAQLAQQEAMFDRSRMVNNRGGTGDQGYYSTAFGRR</sequence>
<dbReference type="InterPro" id="IPR051678">
    <property type="entry name" value="AGP_Transferase"/>
</dbReference>
<dbReference type="CDD" id="cd05120">
    <property type="entry name" value="APH_ChoK_like"/>
    <property type="match status" value="1"/>
</dbReference>
<dbReference type="InterPro" id="IPR011009">
    <property type="entry name" value="Kinase-like_dom_sf"/>
</dbReference>
<keyword evidence="3" id="KW-1185">Reference proteome</keyword>
<feature type="domain" description="Aminoglycoside phosphotransferase" evidence="1">
    <location>
        <begin position="170"/>
        <end position="249"/>
    </location>
</feature>
<evidence type="ECO:0000259" key="1">
    <source>
        <dbReference type="Pfam" id="PF01636"/>
    </source>
</evidence>
<gene>
    <name evidence="2" type="ORF">C8A01DRAFT_16083</name>
</gene>
<dbReference type="PANTHER" id="PTHR21310:SF15">
    <property type="entry name" value="AMINOGLYCOSIDE PHOSPHOTRANSFERASE DOMAIN-CONTAINING PROTEIN"/>
    <property type="match status" value="1"/>
</dbReference>
<evidence type="ECO:0000313" key="2">
    <source>
        <dbReference type="EMBL" id="KAK4040035.1"/>
    </source>
</evidence>
<protein>
    <recommendedName>
        <fullName evidence="1">Aminoglycoside phosphotransferase domain-containing protein</fullName>
    </recommendedName>
</protein>
<evidence type="ECO:0000313" key="3">
    <source>
        <dbReference type="Proteomes" id="UP001303115"/>
    </source>
</evidence>
<reference evidence="3" key="1">
    <citation type="journal article" date="2023" name="Mol. Phylogenet. Evol.">
        <title>Genome-scale phylogeny and comparative genomics of the fungal order Sordariales.</title>
        <authorList>
            <person name="Hensen N."/>
            <person name="Bonometti L."/>
            <person name="Westerberg I."/>
            <person name="Brannstrom I.O."/>
            <person name="Guillou S."/>
            <person name="Cros-Aarteil S."/>
            <person name="Calhoun S."/>
            <person name="Haridas S."/>
            <person name="Kuo A."/>
            <person name="Mondo S."/>
            <person name="Pangilinan J."/>
            <person name="Riley R."/>
            <person name="LaButti K."/>
            <person name="Andreopoulos B."/>
            <person name="Lipzen A."/>
            <person name="Chen C."/>
            <person name="Yan M."/>
            <person name="Daum C."/>
            <person name="Ng V."/>
            <person name="Clum A."/>
            <person name="Steindorff A."/>
            <person name="Ohm R.A."/>
            <person name="Martin F."/>
            <person name="Silar P."/>
            <person name="Natvig D.O."/>
            <person name="Lalanne C."/>
            <person name="Gautier V."/>
            <person name="Ament-Velasquez S.L."/>
            <person name="Kruys A."/>
            <person name="Hutchinson M.I."/>
            <person name="Powell A.J."/>
            <person name="Barry K."/>
            <person name="Miller A.N."/>
            <person name="Grigoriev I.V."/>
            <person name="Debuchy R."/>
            <person name="Gladieux P."/>
            <person name="Hiltunen Thoren M."/>
            <person name="Johannesson H."/>
        </authorList>
    </citation>
    <scope>NUCLEOTIDE SEQUENCE [LARGE SCALE GENOMIC DNA]</scope>
    <source>
        <strain evidence="3">CBS 284.82</strain>
    </source>
</reference>
<comment type="caution">
    <text evidence="2">The sequence shown here is derived from an EMBL/GenBank/DDBJ whole genome shotgun (WGS) entry which is preliminary data.</text>
</comment>
<name>A0AAN6PHC4_9PEZI</name>
<organism evidence="2 3">
    <name type="scientific">Parachaetomium inaequale</name>
    <dbReference type="NCBI Taxonomy" id="2588326"/>
    <lineage>
        <taxon>Eukaryota</taxon>
        <taxon>Fungi</taxon>
        <taxon>Dikarya</taxon>
        <taxon>Ascomycota</taxon>
        <taxon>Pezizomycotina</taxon>
        <taxon>Sordariomycetes</taxon>
        <taxon>Sordariomycetidae</taxon>
        <taxon>Sordariales</taxon>
        <taxon>Chaetomiaceae</taxon>
        <taxon>Parachaetomium</taxon>
    </lineage>
</organism>